<organism evidence="2 3">
    <name type="scientific">Flaviramulus basaltis</name>
    <dbReference type="NCBI Taxonomy" id="369401"/>
    <lineage>
        <taxon>Bacteria</taxon>
        <taxon>Pseudomonadati</taxon>
        <taxon>Bacteroidota</taxon>
        <taxon>Flavobacteriia</taxon>
        <taxon>Flavobacteriales</taxon>
        <taxon>Flavobacteriaceae</taxon>
        <taxon>Flaviramulus</taxon>
    </lineage>
</organism>
<sequence>MKTVQVIKEKNQDWKFIGDKIDLNNPLVLVFGNRYLLEDKNIYGEVKTMFPAGHIVLGSTSGDITANTVSEESISITAIEFENSNFIIKTSNVLNTQNNSFKTGSELIGKFPEDGLKYVLVLSEGSFIIGMSSPFWISIK</sequence>
<feature type="domain" description="FIST" evidence="1">
    <location>
        <begin position="27"/>
        <end position="126"/>
    </location>
</feature>
<dbReference type="AlphaFoldDB" id="A0A1K2IRQ6"/>
<dbReference type="OrthoDB" id="9770435at2"/>
<dbReference type="Pfam" id="PF08495">
    <property type="entry name" value="FIST"/>
    <property type="match status" value="1"/>
</dbReference>
<protein>
    <recommendedName>
        <fullName evidence="1">FIST domain-containing protein</fullName>
    </recommendedName>
</protein>
<proteinExistence type="predicted"/>
<name>A0A1K2IRQ6_9FLAO</name>
<gene>
    <name evidence="2" type="ORF">SAMN05428642_10815</name>
</gene>
<dbReference type="EMBL" id="FPKV01000008">
    <property type="protein sequence ID" value="SFZ95140.1"/>
    <property type="molecule type" value="Genomic_DNA"/>
</dbReference>
<dbReference type="STRING" id="369401.SAMN05428642_10815"/>
<accession>A0A1K2IRQ6</accession>
<keyword evidence="3" id="KW-1185">Reference proteome</keyword>
<evidence type="ECO:0000313" key="2">
    <source>
        <dbReference type="EMBL" id="SFZ95140.1"/>
    </source>
</evidence>
<dbReference type="InterPro" id="IPR013702">
    <property type="entry name" value="FIST_domain_N"/>
</dbReference>
<dbReference type="Proteomes" id="UP000182544">
    <property type="component" value="Unassembled WGS sequence"/>
</dbReference>
<evidence type="ECO:0000313" key="3">
    <source>
        <dbReference type="Proteomes" id="UP000182544"/>
    </source>
</evidence>
<reference evidence="2 3" key="1">
    <citation type="submission" date="2016-10" db="EMBL/GenBank/DDBJ databases">
        <authorList>
            <person name="de Groot N.N."/>
        </authorList>
    </citation>
    <scope>NUCLEOTIDE SEQUENCE [LARGE SCALE GENOMIC DNA]</scope>
    <source>
        <strain evidence="2 3">DSM 18180</strain>
    </source>
</reference>
<evidence type="ECO:0000259" key="1">
    <source>
        <dbReference type="Pfam" id="PF08495"/>
    </source>
</evidence>
<dbReference type="RefSeq" id="WP_072403731.1">
    <property type="nucleotide sequence ID" value="NZ_FPKV01000008.1"/>
</dbReference>